<feature type="chain" id="PRO_5015914015" evidence="1">
    <location>
        <begin position="20"/>
        <end position="102"/>
    </location>
</feature>
<dbReference type="AlphaFoldDB" id="A0A2W5A4A5"/>
<evidence type="ECO:0000256" key="1">
    <source>
        <dbReference type="SAM" id="SignalP"/>
    </source>
</evidence>
<comment type="caution">
    <text evidence="2">The sequence shown here is derived from an EMBL/GenBank/DDBJ whole genome shotgun (WGS) entry which is preliminary data.</text>
</comment>
<reference evidence="2 3" key="1">
    <citation type="submission" date="2017-08" db="EMBL/GenBank/DDBJ databases">
        <title>Infants hospitalized years apart are colonized by the same room-sourced microbial strains.</title>
        <authorList>
            <person name="Brooks B."/>
            <person name="Olm M.R."/>
            <person name="Firek B.A."/>
            <person name="Baker R."/>
            <person name="Thomas B.C."/>
            <person name="Morowitz M.J."/>
            <person name="Banfield J.F."/>
        </authorList>
    </citation>
    <scope>NUCLEOTIDE SEQUENCE [LARGE SCALE GENOMIC DNA]</scope>
    <source>
        <strain evidence="2">S2_018_000_R2_104</strain>
    </source>
</reference>
<evidence type="ECO:0000313" key="2">
    <source>
        <dbReference type="EMBL" id="PZO88346.1"/>
    </source>
</evidence>
<name>A0A2W5A4A5_9BACT</name>
<feature type="signal peptide" evidence="1">
    <location>
        <begin position="1"/>
        <end position="19"/>
    </location>
</feature>
<proteinExistence type="predicted"/>
<keyword evidence="1" id="KW-0732">Signal</keyword>
<protein>
    <submittedName>
        <fullName evidence="2">Uncharacterized protein</fullName>
    </submittedName>
</protein>
<organism evidence="2 3">
    <name type="scientific">Micavibrio aeruginosavorus</name>
    <dbReference type="NCBI Taxonomy" id="349221"/>
    <lineage>
        <taxon>Bacteria</taxon>
        <taxon>Pseudomonadati</taxon>
        <taxon>Bdellovibrionota</taxon>
        <taxon>Bdellovibrionia</taxon>
        <taxon>Bdellovibrionales</taxon>
        <taxon>Pseudobdellovibrionaceae</taxon>
        <taxon>Micavibrio</taxon>
    </lineage>
</organism>
<sequence length="102" mass="10820">MILMSVRPVLSAIYLSVSAGITMPPGADVEMTPTDARMIGEICVGNKNTLDNQIAFARETLQAVGQGTPELDKLASAYKAENKSHAEKLAQNGYSPAPCLNL</sequence>
<evidence type="ECO:0000313" key="3">
    <source>
        <dbReference type="Proteomes" id="UP000249557"/>
    </source>
</evidence>
<accession>A0A2W5A4A5</accession>
<dbReference type="EMBL" id="QFNK01000020">
    <property type="protein sequence ID" value="PZO88346.1"/>
    <property type="molecule type" value="Genomic_DNA"/>
</dbReference>
<gene>
    <name evidence="2" type="ORF">DI626_01910</name>
</gene>
<dbReference type="Proteomes" id="UP000249557">
    <property type="component" value="Unassembled WGS sequence"/>
</dbReference>